<name>A0A1B6ELV3_9HEMI</name>
<keyword evidence="1" id="KW-0175">Coiled coil</keyword>
<gene>
    <name evidence="2" type="ORF">g.26502</name>
</gene>
<reference evidence="2" key="1">
    <citation type="submission" date="2015-11" db="EMBL/GenBank/DDBJ databases">
        <title>De novo transcriptome assembly of four potential Pierce s Disease insect vectors from Arizona vineyards.</title>
        <authorList>
            <person name="Tassone E.E."/>
        </authorList>
    </citation>
    <scope>NUCLEOTIDE SEQUENCE</scope>
</reference>
<dbReference type="EMBL" id="GECZ01030906">
    <property type="protein sequence ID" value="JAS38863.1"/>
    <property type="molecule type" value="Transcribed_RNA"/>
</dbReference>
<sequence>MSNNNTKKITTRVLFHRMRPLKSSSQTRQSLTSTSFTHPSIEKLQQQNKRLKMKLKHARDKLTRKDEEIKSLQSEIMDVTIQGSAQRNQKHEYTEGTVEADYLYSGEVLTRHFSEVIRRHDEVLEQKDRRIRELEEALARCQARGRDEVVLWSHDFRSRSSITDERLRRTEAAVRVFQSDLDSVKNQLQHSPLNTDRWPVYSTQDGVILRELKRRDRFGMVADLEKMGQSFMQRLELEEKLDKLHWQIESKRFQVFKDRTGVNFEPNCTYAKEFEMLEITRHNLLKALADLRAQTHKTDKAKQEGEQVQFKNDMTLNTIQNTYTNSSDSTSHYNVLPDK</sequence>
<accession>A0A1B6ELV3</accession>
<proteinExistence type="predicted"/>
<dbReference type="AlphaFoldDB" id="A0A1B6ELV3"/>
<organism evidence="2">
    <name type="scientific">Cuerna arida</name>
    <dbReference type="NCBI Taxonomy" id="1464854"/>
    <lineage>
        <taxon>Eukaryota</taxon>
        <taxon>Metazoa</taxon>
        <taxon>Ecdysozoa</taxon>
        <taxon>Arthropoda</taxon>
        <taxon>Hexapoda</taxon>
        <taxon>Insecta</taxon>
        <taxon>Pterygota</taxon>
        <taxon>Neoptera</taxon>
        <taxon>Paraneoptera</taxon>
        <taxon>Hemiptera</taxon>
        <taxon>Auchenorrhyncha</taxon>
        <taxon>Membracoidea</taxon>
        <taxon>Cicadellidae</taxon>
        <taxon>Cicadellinae</taxon>
        <taxon>Proconiini</taxon>
        <taxon>Cuerna</taxon>
    </lineage>
</organism>
<evidence type="ECO:0000256" key="1">
    <source>
        <dbReference type="SAM" id="Coils"/>
    </source>
</evidence>
<feature type="coiled-coil region" evidence="1">
    <location>
        <begin position="117"/>
        <end position="187"/>
    </location>
</feature>
<feature type="coiled-coil region" evidence="1">
    <location>
        <begin position="41"/>
        <end position="82"/>
    </location>
</feature>
<evidence type="ECO:0000313" key="2">
    <source>
        <dbReference type="EMBL" id="JAS38863.1"/>
    </source>
</evidence>
<protein>
    <submittedName>
        <fullName evidence="2">Uncharacterized protein</fullName>
    </submittedName>
</protein>